<keyword evidence="1 2" id="KW-0238">DNA-binding</keyword>
<dbReference type="PANTHER" id="PTHR30055">
    <property type="entry name" value="HTH-TYPE TRANSCRIPTIONAL REGULATOR RUTR"/>
    <property type="match status" value="1"/>
</dbReference>
<dbReference type="InterPro" id="IPR050109">
    <property type="entry name" value="HTH-type_TetR-like_transc_reg"/>
</dbReference>
<dbReference type="Pfam" id="PF00440">
    <property type="entry name" value="TetR_N"/>
    <property type="match status" value="1"/>
</dbReference>
<evidence type="ECO:0000256" key="3">
    <source>
        <dbReference type="SAM" id="MobiDB-lite"/>
    </source>
</evidence>
<accession>A0ABX7NR96</accession>
<dbReference type="Gene3D" id="1.10.357.10">
    <property type="entry name" value="Tetracycline Repressor, domain 2"/>
    <property type="match status" value="1"/>
</dbReference>
<dbReference type="SUPFAM" id="SSF46689">
    <property type="entry name" value="Homeodomain-like"/>
    <property type="match status" value="1"/>
</dbReference>
<feature type="domain" description="HTH tetR-type" evidence="4">
    <location>
        <begin position="22"/>
        <end position="82"/>
    </location>
</feature>
<dbReference type="InterPro" id="IPR009057">
    <property type="entry name" value="Homeodomain-like_sf"/>
</dbReference>
<dbReference type="Pfam" id="PF14246">
    <property type="entry name" value="TetR_C_7"/>
    <property type="match status" value="1"/>
</dbReference>
<dbReference type="InterPro" id="IPR036271">
    <property type="entry name" value="Tet_transcr_reg_TetR-rel_C_sf"/>
</dbReference>
<dbReference type="InterPro" id="IPR001647">
    <property type="entry name" value="HTH_TetR"/>
</dbReference>
<evidence type="ECO:0000313" key="6">
    <source>
        <dbReference type="Proteomes" id="UP000662747"/>
    </source>
</evidence>
<dbReference type="PROSITE" id="PS50977">
    <property type="entry name" value="HTH_TETR_2"/>
    <property type="match status" value="1"/>
</dbReference>
<evidence type="ECO:0000256" key="1">
    <source>
        <dbReference type="ARBA" id="ARBA00023125"/>
    </source>
</evidence>
<feature type="DNA-binding region" description="H-T-H motif" evidence="2">
    <location>
        <begin position="45"/>
        <end position="64"/>
    </location>
</feature>
<dbReference type="SUPFAM" id="SSF48498">
    <property type="entry name" value="Tetracyclin repressor-like, C-terminal domain"/>
    <property type="match status" value="1"/>
</dbReference>
<reference evidence="5 6" key="1">
    <citation type="submission" date="2021-02" db="EMBL/GenBank/DDBJ databases">
        <title>De Novo genome assembly of isolated myxobacteria.</title>
        <authorList>
            <person name="Stevens D.C."/>
        </authorList>
    </citation>
    <scope>NUCLEOTIDE SEQUENCE [LARGE SCALE GENOMIC DNA]</scope>
    <source>
        <strain evidence="6">SCPEA02</strain>
    </source>
</reference>
<proteinExistence type="predicted"/>
<evidence type="ECO:0000256" key="2">
    <source>
        <dbReference type="PROSITE-ProRule" id="PRU00335"/>
    </source>
</evidence>
<keyword evidence="6" id="KW-1185">Reference proteome</keyword>
<organism evidence="5 6">
    <name type="scientific">Pyxidicoccus parkwayensis</name>
    <dbReference type="NCBI Taxonomy" id="2813578"/>
    <lineage>
        <taxon>Bacteria</taxon>
        <taxon>Pseudomonadati</taxon>
        <taxon>Myxococcota</taxon>
        <taxon>Myxococcia</taxon>
        <taxon>Myxococcales</taxon>
        <taxon>Cystobacterineae</taxon>
        <taxon>Myxococcaceae</taxon>
        <taxon>Pyxidicoccus</taxon>
    </lineage>
</organism>
<feature type="region of interest" description="Disordered" evidence="3">
    <location>
        <begin position="1"/>
        <end position="20"/>
    </location>
</feature>
<dbReference type="PRINTS" id="PR00455">
    <property type="entry name" value="HTHTETR"/>
</dbReference>
<evidence type="ECO:0000259" key="4">
    <source>
        <dbReference type="PROSITE" id="PS50977"/>
    </source>
</evidence>
<dbReference type="PANTHER" id="PTHR30055:SF146">
    <property type="entry name" value="HTH-TYPE TRANSCRIPTIONAL DUAL REGULATOR CECR"/>
    <property type="match status" value="1"/>
</dbReference>
<sequence>MSREKRAEKPAGGLWGKTPASRQRRQEILIAAKDVFLEDGYQVASMERLAEAAGTTKRTLYDHFGNKEGLFAASIEYGSELFVGRLPRVEDLSADTAEAIPYFIDRMAAVMNAPDAIRFQRLVIAEAERHPEFGRILNEAAFVAAEHVLRDYLKRQVEAGRLKAHDVAAWAKTLVSLTKNHEHTQALLGLPAGRDTHAEHARNQLIGLYVDAHRRDGAG</sequence>
<protein>
    <submittedName>
        <fullName evidence="5">TetR/AcrR family transcriptional regulator</fullName>
    </submittedName>
</protein>
<name>A0ABX7NR96_9BACT</name>
<dbReference type="InterPro" id="IPR039536">
    <property type="entry name" value="TetR_C_Proteobacteria"/>
</dbReference>
<dbReference type="RefSeq" id="WP_206722970.1">
    <property type="nucleotide sequence ID" value="NZ_CP071090.1"/>
</dbReference>
<gene>
    <name evidence="5" type="ORF">JY651_40430</name>
</gene>
<evidence type="ECO:0000313" key="5">
    <source>
        <dbReference type="EMBL" id="QSQ21392.1"/>
    </source>
</evidence>
<dbReference type="EMBL" id="CP071090">
    <property type="protein sequence ID" value="QSQ21392.1"/>
    <property type="molecule type" value="Genomic_DNA"/>
</dbReference>
<dbReference type="Proteomes" id="UP000662747">
    <property type="component" value="Chromosome"/>
</dbReference>